<dbReference type="InterPro" id="IPR053134">
    <property type="entry name" value="RNA-dir_DNA_polymerase"/>
</dbReference>
<proteinExistence type="predicted"/>
<protein>
    <recommendedName>
        <fullName evidence="1">Reverse transcriptase domain-containing protein</fullName>
    </recommendedName>
</protein>
<dbReference type="Pfam" id="PF00078">
    <property type="entry name" value="RVT_1"/>
    <property type="match status" value="1"/>
</dbReference>
<accession>A0ABD2V155</accession>
<keyword evidence="3" id="KW-1185">Reference proteome</keyword>
<dbReference type="InterPro" id="IPR043128">
    <property type="entry name" value="Rev_trsase/Diguanyl_cyclase"/>
</dbReference>
<gene>
    <name evidence="2" type="ORF">AABB24_005465</name>
</gene>
<dbReference type="CDD" id="cd01647">
    <property type="entry name" value="RT_LTR"/>
    <property type="match status" value="1"/>
</dbReference>
<sequence>MQGRTFMEDLLIIPLEGCDLVLGNNGMKRHNPTTFDYEKRCVIIGRKTNKLVFPALVEGSLKMLSSGSIRRILKKGHALIAHLFMMSIMPNASEDPPDVVVQEMIDQYAKVFDEPKSLPPMRSLDHVIPLKHEAMPVNLRPYRYNYNQKNELEKQVKEMLTSGVIQPSQSPFSSSALLVKKKDDTWRFYVDYRGLNDITIKDKYPIPIVDDLLDELCGAIIFSKVDLRAGYHQIRMKREDVFKTAFRTHA</sequence>
<dbReference type="Proteomes" id="UP001627284">
    <property type="component" value="Unassembled WGS sequence"/>
</dbReference>
<name>A0ABD2V155_9SOLN</name>
<dbReference type="AlphaFoldDB" id="A0ABD2V155"/>
<comment type="caution">
    <text evidence="2">The sequence shown here is derived from an EMBL/GenBank/DDBJ whole genome shotgun (WGS) entry which is preliminary data.</text>
</comment>
<evidence type="ECO:0000313" key="2">
    <source>
        <dbReference type="EMBL" id="KAL3373488.1"/>
    </source>
</evidence>
<dbReference type="EMBL" id="JBJKTR010000003">
    <property type="protein sequence ID" value="KAL3373488.1"/>
    <property type="molecule type" value="Genomic_DNA"/>
</dbReference>
<dbReference type="SUPFAM" id="SSF56672">
    <property type="entry name" value="DNA/RNA polymerases"/>
    <property type="match status" value="1"/>
</dbReference>
<dbReference type="PANTHER" id="PTHR24559:SF448">
    <property type="entry name" value="RNA-DIRECTED DNA POLYMERASE"/>
    <property type="match status" value="1"/>
</dbReference>
<dbReference type="Gene3D" id="3.30.70.270">
    <property type="match status" value="1"/>
</dbReference>
<evidence type="ECO:0000259" key="1">
    <source>
        <dbReference type="Pfam" id="PF00078"/>
    </source>
</evidence>
<organism evidence="2 3">
    <name type="scientific">Solanum stoloniferum</name>
    <dbReference type="NCBI Taxonomy" id="62892"/>
    <lineage>
        <taxon>Eukaryota</taxon>
        <taxon>Viridiplantae</taxon>
        <taxon>Streptophyta</taxon>
        <taxon>Embryophyta</taxon>
        <taxon>Tracheophyta</taxon>
        <taxon>Spermatophyta</taxon>
        <taxon>Magnoliopsida</taxon>
        <taxon>eudicotyledons</taxon>
        <taxon>Gunneridae</taxon>
        <taxon>Pentapetalae</taxon>
        <taxon>asterids</taxon>
        <taxon>lamiids</taxon>
        <taxon>Solanales</taxon>
        <taxon>Solanaceae</taxon>
        <taxon>Solanoideae</taxon>
        <taxon>Solaneae</taxon>
        <taxon>Solanum</taxon>
    </lineage>
</organism>
<reference evidence="2 3" key="1">
    <citation type="submission" date="2024-05" db="EMBL/GenBank/DDBJ databases">
        <title>De novo assembly of an allotetraploid wild potato.</title>
        <authorList>
            <person name="Hosaka A.J."/>
        </authorList>
    </citation>
    <scope>NUCLEOTIDE SEQUENCE [LARGE SCALE GENOMIC DNA]</scope>
    <source>
        <tissue evidence="2">Young leaves</tissue>
    </source>
</reference>
<evidence type="ECO:0000313" key="3">
    <source>
        <dbReference type="Proteomes" id="UP001627284"/>
    </source>
</evidence>
<dbReference type="Gene3D" id="3.10.10.10">
    <property type="entry name" value="HIV Type 1 Reverse Transcriptase, subunit A, domain 1"/>
    <property type="match status" value="1"/>
</dbReference>
<dbReference type="InterPro" id="IPR043502">
    <property type="entry name" value="DNA/RNA_pol_sf"/>
</dbReference>
<dbReference type="InterPro" id="IPR000477">
    <property type="entry name" value="RT_dom"/>
</dbReference>
<feature type="domain" description="Reverse transcriptase" evidence="1">
    <location>
        <begin position="179"/>
        <end position="249"/>
    </location>
</feature>
<dbReference type="PANTHER" id="PTHR24559">
    <property type="entry name" value="TRANSPOSON TY3-I GAG-POL POLYPROTEIN"/>
    <property type="match status" value="1"/>
</dbReference>